<dbReference type="EMBL" id="JAVIZN010000002">
    <property type="protein sequence ID" value="MDR6201509.1"/>
    <property type="molecule type" value="Genomic_DNA"/>
</dbReference>
<evidence type="ECO:0008006" key="3">
    <source>
        <dbReference type="Google" id="ProtNLM"/>
    </source>
</evidence>
<dbReference type="Pfam" id="PF11780">
    <property type="entry name" value="DUF3318"/>
    <property type="match status" value="1"/>
</dbReference>
<evidence type="ECO:0000313" key="1">
    <source>
        <dbReference type="EMBL" id="MDR6201509.1"/>
    </source>
</evidence>
<organism evidence="1 2">
    <name type="scientific">Paraburkholderia graminis</name>
    <dbReference type="NCBI Taxonomy" id="60548"/>
    <lineage>
        <taxon>Bacteria</taxon>
        <taxon>Pseudomonadati</taxon>
        <taxon>Pseudomonadota</taxon>
        <taxon>Betaproteobacteria</taxon>
        <taxon>Burkholderiales</taxon>
        <taxon>Burkholderiaceae</taxon>
        <taxon>Paraburkholderia</taxon>
    </lineage>
</organism>
<protein>
    <recommendedName>
        <fullName evidence="3">DUF3318 domain-containing protein</fullName>
    </recommendedName>
</protein>
<dbReference type="GeneID" id="97000472"/>
<dbReference type="InterPro" id="IPR021751">
    <property type="entry name" value="DUF3318"/>
</dbReference>
<dbReference type="RefSeq" id="WP_006047850.1">
    <property type="nucleotide sequence ID" value="NZ_CP024934.1"/>
</dbReference>
<evidence type="ECO:0000313" key="2">
    <source>
        <dbReference type="Proteomes" id="UP001245184"/>
    </source>
</evidence>
<accession>A0ABD5CCH3</accession>
<name>A0ABD5CCH3_9BURK</name>
<gene>
    <name evidence="1" type="ORF">QF025_000229</name>
</gene>
<reference evidence="1 2" key="1">
    <citation type="submission" date="2023-08" db="EMBL/GenBank/DDBJ databases">
        <title>Genome sequencing of plant associated microbes to promote plant fitness in Sorghum bicolor and Oryza sativa.</title>
        <authorList>
            <person name="Coleman-Derr D."/>
        </authorList>
    </citation>
    <scope>NUCLEOTIDE SEQUENCE [LARGE SCALE GENOMIC DNA]</scope>
    <source>
        <strain evidence="1 2">SLBN-33</strain>
    </source>
</reference>
<proteinExistence type="predicted"/>
<comment type="caution">
    <text evidence="1">The sequence shown here is derived from an EMBL/GenBank/DDBJ whole genome shotgun (WGS) entry which is preliminary data.</text>
</comment>
<sequence>MSHSYSSTAYRNKRQPARDLSAPQLRELRKELLLVRADVERMEFAQATLELREAVTHFSWLKFIVPGFGGLRMGSGAKASLLNAGTIGALLKQYPVISSIVSLVLAKPLRATFAAGAKPALKWGGLAFAAWEAYRVWQQIKGESRASARSGDEG</sequence>
<dbReference type="KEGG" id="pgp:CUJ91_02810"/>
<dbReference type="AlphaFoldDB" id="A0ABD5CCH3"/>
<dbReference type="Proteomes" id="UP001245184">
    <property type="component" value="Unassembled WGS sequence"/>
</dbReference>